<name>A0ABU9J1X7_9GAMM</name>
<reference evidence="2 3" key="1">
    <citation type="submission" date="2024-04" db="EMBL/GenBank/DDBJ databases">
        <title>Draft genome sequence of Pseudoxanthomonas putridarboris WD12.</title>
        <authorList>
            <person name="Oh J."/>
        </authorList>
    </citation>
    <scope>NUCLEOTIDE SEQUENCE [LARGE SCALE GENOMIC DNA]</scope>
    <source>
        <strain evidence="2 3">WD12</strain>
    </source>
</reference>
<evidence type="ECO:0000256" key="1">
    <source>
        <dbReference type="SAM" id="MobiDB-lite"/>
    </source>
</evidence>
<organism evidence="2 3">
    <name type="scientific">Pseudoxanthomonas putridarboris</name>
    <dbReference type="NCBI Taxonomy" id="752605"/>
    <lineage>
        <taxon>Bacteria</taxon>
        <taxon>Pseudomonadati</taxon>
        <taxon>Pseudomonadota</taxon>
        <taxon>Gammaproteobacteria</taxon>
        <taxon>Lysobacterales</taxon>
        <taxon>Lysobacteraceae</taxon>
        <taxon>Pseudoxanthomonas</taxon>
    </lineage>
</organism>
<accession>A0ABU9J1X7</accession>
<proteinExistence type="predicted"/>
<keyword evidence="3" id="KW-1185">Reference proteome</keyword>
<evidence type="ECO:0000313" key="3">
    <source>
        <dbReference type="Proteomes" id="UP001459204"/>
    </source>
</evidence>
<evidence type="ECO:0008006" key="4">
    <source>
        <dbReference type="Google" id="ProtNLM"/>
    </source>
</evidence>
<comment type="caution">
    <text evidence="2">The sequence shown here is derived from an EMBL/GenBank/DDBJ whole genome shotgun (WGS) entry which is preliminary data.</text>
</comment>
<dbReference type="Proteomes" id="UP001459204">
    <property type="component" value="Unassembled WGS sequence"/>
</dbReference>
<sequence>MARWYKLHTFESETTKRRCLKYVLEVWDVKEPLPMNWVVPNAGRLLALLFKEELIQRLSARSGAITREADVDEPRKRRKKKGAGNP</sequence>
<feature type="region of interest" description="Disordered" evidence="1">
    <location>
        <begin position="66"/>
        <end position="86"/>
    </location>
</feature>
<protein>
    <recommendedName>
        <fullName evidence="4">Transcription termination factor nusG</fullName>
    </recommendedName>
</protein>
<gene>
    <name evidence="2" type="ORF">AAD027_11400</name>
</gene>
<dbReference type="RefSeq" id="WP_341726142.1">
    <property type="nucleotide sequence ID" value="NZ_JBBWWT010000004.1"/>
</dbReference>
<dbReference type="EMBL" id="JBBWWT010000004">
    <property type="protein sequence ID" value="MEL1264965.1"/>
    <property type="molecule type" value="Genomic_DNA"/>
</dbReference>
<evidence type="ECO:0000313" key="2">
    <source>
        <dbReference type="EMBL" id="MEL1264965.1"/>
    </source>
</evidence>
<feature type="compositionally biased region" description="Basic residues" evidence="1">
    <location>
        <begin position="76"/>
        <end position="86"/>
    </location>
</feature>